<proteinExistence type="predicted"/>
<protein>
    <recommendedName>
        <fullName evidence="2">DUF1800 domain-containing protein</fullName>
    </recommendedName>
</protein>
<dbReference type="AlphaFoldDB" id="A0A381WLE4"/>
<dbReference type="EMBL" id="UINC01012120">
    <property type="protein sequence ID" value="SVA53101.1"/>
    <property type="molecule type" value="Genomic_DNA"/>
</dbReference>
<organism evidence="1">
    <name type="scientific">marine metagenome</name>
    <dbReference type="NCBI Taxonomy" id="408172"/>
    <lineage>
        <taxon>unclassified sequences</taxon>
        <taxon>metagenomes</taxon>
        <taxon>ecological metagenomes</taxon>
    </lineage>
</organism>
<dbReference type="Pfam" id="PF08811">
    <property type="entry name" value="DUF1800"/>
    <property type="match status" value="1"/>
</dbReference>
<gene>
    <name evidence="1" type="ORF">METZ01_LOCUS105955</name>
</gene>
<name>A0A381WLE4_9ZZZZ</name>
<evidence type="ECO:0000313" key="1">
    <source>
        <dbReference type="EMBL" id="SVA53101.1"/>
    </source>
</evidence>
<dbReference type="InterPro" id="IPR014917">
    <property type="entry name" value="DUF1800"/>
</dbReference>
<sequence>MGSNDLALKAHLLRRAGFGASRSELEEIAKNEYEEIVEDLLHPERFEDLDEDYIRRYNPELSYHDGHQQHAGRWIWRMINTKRPLEEKMALFWHHVFATAYYKSEHTPTLIAQIDTFRNNGLSNIKKVLNDLAKDPAMNYWLDNCENHSDQPNENWGRELLELFSMGVGNYSEDDIKNASRAFTGWTFEQPHPLYPFGHFASSFIYDEDDHDGTEKTFLGRTGNFNGEDIVDIICEQPATAKFICRHLYTFFVEDEPQVHTWSIEEPRNPEAIEAMIKVFIETDGDIRSILRFVFNSDFFKGARYKRVKNPSELVAGTIKLTGMYDVIPREGEALATLYGTASVMGQALMNPPTVEGWHTGSEWIDGGTLNERVNFAVNQFDDVSTPGFKDILSRLGDQVKSDDLVGRCLDLIGPIEVGDETYAALSSYADAVGDLDLSTDQARTENSVKISRMIQLIVSTREYQFA</sequence>
<evidence type="ECO:0008006" key="2">
    <source>
        <dbReference type="Google" id="ProtNLM"/>
    </source>
</evidence>
<accession>A0A381WLE4</accession>
<reference evidence="1" key="1">
    <citation type="submission" date="2018-05" db="EMBL/GenBank/DDBJ databases">
        <authorList>
            <person name="Lanie J.A."/>
            <person name="Ng W.-L."/>
            <person name="Kazmierczak K.M."/>
            <person name="Andrzejewski T.M."/>
            <person name="Davidsen T.M."/>
            <person name="Wayne K.J."/>
            <person name="Tettelin H."/>
            <person name="Glass J.I."/>
            <person name="Rusch D."/>
            <person name="Podicherti R."/>
            <person name="Tsui H.-C.T."/>
            <person name="Winkler M.E."/>
        </authorList>
    </citation>
    <scope>NUCLEOTIDE SEQUENCE</scope>
</reference>